<dbReference type="InterPro" id="IPR030654">
    <property type="entry name" value="Sugar_lactone_oxidase"/>
</dbReference>
<comment type="similarity">
    <text evidence="3 9">Belongs to the oxygen-dependent FAD-linked oxidoreductase family.</text>
</comment>
<evidence type="ECO:0000313" key="13">
    <source>
        <dbReference type="Proteomes" id="UP000596902"/>
    </source>
</evidence>
<comment type="pathway">
    <text evidence="2 9">Cofactor biosynthesis; D-erythroascorbate biosynthesis; dehydro-D-arabinono-1,4-lactone from D-arabinose: step 2/2.</text>
</comment>
<dbReference type="InterPro" id="IPR007173">
    <property type="entry name" value="ALO_C"/>
</dbReference>
<evidence type="ECO:0000256" key="8">
    <source>
        <dbReference type="ARBA" id="ARBA00033418"/>
    </source>
</evidence>
<accession>A0A8H7B5R4</accession>
<dbReference type="NCBIfam" id="TIGR01678">
    <property type="entry name" value="FAD_lactone_ox"/>
    <property type="match status" value="1"/>
</dbReference>
<dbReference type="Gene3D" id="3.30.70.2520">
    <property type="match status" value="1"/>
</dbReference>
<dbReference type="GO" id="GO:0003885">
    <property type="term" value="F:D-arabinono-1,4-lactone oxidase activity"/>
    <property type="evidence" value="ECO:0007669"/>
    <property type="project" value="UniProtKB-UniRule"/>
</dbReference>
<dbReference type="InterPro" id="IPR016167">
    <property type="entry name" value="FAD-bd_PCMH_sub1"/>
</dbReference>
<reference evidence="12" key="1">
    <citation type="submission" date="2020-01" db="EMBL/GenBank/DDBJ databases">
        <authorList>
            <person name="Feng Z.H.Z."/>
        </authorList>
    </citation>
    <scope>NUCLEOTIDE SEQUENCE</scope>
    <source>
        <strain evidence="12">CBS107.38</strain>
    </source>
</reference>
<sequence>MPHATSLPAPGFQALILCGPGASFSTFTSTPKEIPKALLPIANRPMVWYPLEWCYRMGVTDITVVTPPESLEAIEAAMSQNPHLTTLPSPKPDILAPKDLSHQTSTGDLFRLPELQSAIKGDFIVLPCDLVCELDGTALADAWMVEQGGFAGASGGLDHNGGKIAFGAGGEKLGRRGGMGVWYQTKGEGSRKKEETDFIATTPLPTPIVPVPTDSLRRNISKLVYSVPTDTLNDITEENKTFPLRHSLIRKHARIRMLTTHRDAHIYIFPYWVMEMIKKNEKFESISEEVLGWWAKAGWQEGLGDKLGLRQILQGEDEESDHGSQVVEEEIDVSRFSTTYSDSNTETETSAPTTLASRVTKSSSVPNSAKSLTSNSKLTVPPILAYVQPSGPNEPLIRRVDDSHLLLTVSLRLAKLPSIEEVSKELASPFAHQSKIVHKESIPRRCRVEAENSLLADNVIVEEKTNIKESVIGPNCKISEGARLLRCLLMDGVEVGPNVQLTDCILGRRCRMEGGDAKDGDKTVLKDCEVQDGQVVEWGTEAKNEKFMRFDVGDDVGSEGFGGDEMDVMDGEDGEAWLSFIMPQIKRRHDKAALLQHLCSDCKGTTSSKMDCKNLEKLMCFSCSRQDHYSGECNDAIRNGTPSLSKMPVARKEVQTQIDELKTHCNYSLRLLRSCGFVKHADTFETHKPDPHGLREPWEGSMVDLQPTYYDSSRKLTRLKQQLDSWRRYCLEIFEKVEQDGLAEAAMNPSVRWHIDPNFRAIEKFSKKVLSKIPTTVPATSSSVKAFLERMHHDIKAMGAMRGETLHWRYTIAIKLIHTAVRWRVANSNDEQEISLVGYENIEKVTLDHFKLLDKQFQKILETGLIKKGTLPYARTLLSQKYVPLTIIKGAGQEYIPIPDGESAMVADFHSIRTQTTDSPTYITSGFYRVQAGPVRDIPQFESEESKYVLNGQIDVLDEATGIMHHLVAGDFAFFHKGSKAQFSTKIMLALLGEMGNAEISPEDHGRGAGVPLTSCGWTLRSRHLHVGATISTHASFILNTTRMAQSPLSGVMMPPRFNIELDRTDPDVPFRASQSHMHHTWARTFHSRPELYVRPQSLQEVQKVVNLARRMRRRVVTVGCGHSPSDMTCTSAWMINLDDYKQVLNVDKERKTMTVQAGIRLHNLNLQAKSHGLTMPNLGSIDDQSLAGAIATATHGSSYNHGLLSDRVQSLRIVLANGQAVRCSPQQSPDLFRAALVSLGALGIIVEIEFQMIEANNVEWVQTIRPIEDVLAEWNNGLWTSNEFTRVWWLPYMKRAVVWRADKTDKAHRQPEYNWYGGSVGFHTYHILLWISQYVPRFLPWVEWFVFGMQYGFKDGAVISAVGEQRTELLMNCLYSQFVNEWSIPLDKGPEALTRLTNWLHGDEQSSGIPFSTKGLYVHSPIEVRIANTVNREPRPFLDTSYPDQPALYLNATLYRPYGQDPPCRERYYQAFEHLMKEYNGRPHWAKNFQSVDNAYLSSVYGNDLDEYMRVRNEVDPEGMFLGAWHRRTILPSKTDLPLLPLEEKEVIRRNRRTGGVDWIGEQGRFDGGLDVFEKAGSESESGESFDYMAGAEAESSVLLEGLSDELVVTEDSYESHTESRRREGTEEYITGTNVFNKM</sequence>
<dbReference type="RefSeq" id="XP_038785792.1">
    <property type="nucleotide sequence ID" value="XM_038931295.1"/>
</dbReference>
<dbReference type="Gene3D" id="3.30.465.10">
    <property type="match status" value="1"/>
</dbReference>
<dbReference type="GO" id="GO:0031966">
    <property type="term" value="C:mitochondrial membrane"/>
    <property type="evidence" value="ECO:0007669"/>
    <property type="project" value="UniProtKB-SubCell"/>
</dbReference>
<evidence type="ECO:0000256" key="3">
    <source>
        <dbReference type="ARBA" id="ARBA00005466"/>
    </source>
</evidence>
<dbReference type="Gene3D" id="2.160.10.10">
    <property type="entry name" value="Hexapeptide repeat proteins"/>
    <property type="match status" value="1"/>
</dbReference>
<evidence type="ECO:0000256" key="1">
    <source>
        <dbReference type="ARBA" id="ARBA00001974"/>
    </source>
</evidence>
<dbReference type="InterPro" id="IPR036318">
    <property type="entry name" value="FAD-bd_PCMH-like_sf"/>
</dbReference>
<evidence type="ECO:0000313" key="12">
    <source>
        <dbReference type="EMBL" id="KAF7675529.1"/>
    </source>
</evidence>
<dbReference type="Pfam" id="PF01565">
    <property type="entry name" value="FAD_binding_4"/>
    <property type="match status" value="1"/>
</dbReference>
<dbReference type="InterPro" id="IPR006093">
    <property type="entry name" value="Oxy_OxRdtase_FAD_BS"/>
</dbReference>
<evidence type="ECO:0000256" key="6">
    <source>
        <dbReference type="ARBA" id="ARBA00022827"/>
    </source>
</evidence>
<evidence type="ECO:0000256" key="7">
    <source>
        <dbReference type="ARBA" id="ARBA00023002"/>
    </source>
</evidence>
<organism evidence="12 13">
    <name type="scientific">Alternaria burnsii</name>
    <dbReference type="NCBI Taxonomy" id="1187904"/>
    <lineage>
        <taxon>Eukaryota</taxon>
        <taxon>Fungi</taxon>
        <taxon>Dikarya</taxon>
        <taxon>Ascomycota</taxon>
        <taxon>Pezizomycotina</taxon>
        <taxon>Dothideomycetes</taxon>
        <taxon>Pleosporomycetidae</taxon>
        <taxon>Pleosporales</taxon>
        <taxon>Pleosporineae</taxon>
        <taxon>Pleosporaceae</taxon>
        <taxon>Alternaria</taxon>
        <taxon>Alternaria sect. Alternaria</taxon>
    </lineage>
</organism>
<dbReference type="Gene3D" id="3.30.43.10">
    <property type="entry name" value="Uridine Diphospho-n-acetylenolpyruvylglucosamine Reductase, domain 2"/>
    <property type="match status" value="1"/>
</dbReference>
<dbReference type="EMBL" id="JAAABM010000008">
    <property type="protein sequence ID" value="KAF7675529.1"/>
    <property type="molecule type" value="Genomic_DNA"/>
</dbReference>
<feature type="region of interest" description="Disordered" evidence="10">
    <location>
        <begin position="337"/>
        <end position="374"/>
    </location>
</feature>
<dbReference type="PANTHER" id="PTHR43762">
    <property type="entry name" value="L-GULONOLACTONE OXIDASE"/>
    <property type="match status" value="1"/>
</dbReference>
<comment type="caution">
    <text evidence="12">The sequence shown here is derived from an EMBL/GenBank/DDBJ whole genome shotgun (WGS) entry which is preliminary data.</text>
</comment>
<gene>
    <name evidence="12" type="ORF">GT037_006248</name>
</gene>
<evidence type="ECO:0000256" key="4">
    <source>
        <dbReference type="ARBA" id="ARBA00013136"/>
    </source>
</evidence>
<keyword evidence="5 9" id="KW-0285">Flavoprotein</keyword>
<dbReference type="Pfam" id="PF24894">
    <property type="entry name" value="Hexapep_GlmU"/>
    <property type="match status" value="1"/>
</dbReference>
<dbReference type="InterPro" id="IPR011004">
    <property type="entry name" value="Trimer_LpxA-like_sf"/>
</dbReference>
<comment type="subcellular location">
    <subcellularLocation>
        <location evidence="9">Mitochondrion membrane</location>
    </subcellularLocation>
</comment>
<dbReference type="InterPro" id="IPR016169">
    <property type="entry name" value="FAD-bd_PCMH_sub2"/>
</dbReference>
<evidence type="ECO:0000256" key="9">
    <source>
        <dbReference type="RuleBase" id="RU367158"/>
    </source>
</evidence>
<dbReference type="GeneID" id="62204473"/>
<reference evidence="12" key="2">
    <citation type="submission" date="2020-08" db="EMBL/GenBank/DDBJ databases">
        <title>Draft Genome Sequence of Cumin Blight Pathogen Alternaria burnsii.</title>
        <authorList>
            <person name="Feng Z."/>
        </authorList>
    </citation>
    <scope>NUCLEOTIDE SEQUENCE</scope>
    <source>
        <strain evidence="12">CBS107.38</strain>
    </source>
</reference>
<dbReference type="Pfam" id="PF04030">
    <property type="entry name" value="ALO"/>
    <property type="match status" value="1"/>
</dbReference>
<keyword evidence="6 9" id="KW-0274">FAD</keyword>
<comment type="catalytic activity">
    <reaction evidence="9">
        <text>D-arabinono-1,4-lactone + O2 = dehydro-D-arabinono-1,4-lactone + H2O2 + H(+)</text>
        <dbReference type="Rhea" id="RHEA:23756"/>
        <dbReference type="ChEBI" id="CHEBI:15378"/>
        <dbReference type="ChEBI" id="CHEBI:15379"/>
        <dbReference type="ChEBI" id="CHEBI:16240"/>
        <dbReference type="ChEBI" id="CHEBI:16292"/>
        <dbReference type="ChEBI" id="CHEBI:58277"/>
        <dbReference type="EC" id="1.1.3.37"/>
    </reaction>
</comment>
<name>A0A8H7B5R4_9PLEO</name>
<protein>
    <recommendedName>
        <fullName evidence="4 9">D-arabinono-1,4-lactone oxidase</fullName>
        <shortName evidence="9">ALO</shortName>
        <ecNumber evidence="4 9">1.1.3.37</ecNumber>
    </recommendedName>
    <alternativeName>
        <fullName evidence="8 9">L-galactono-gamma-lactone oxidase</fullName>
    </alternativeName>
</protein>
<evidence type="ECO:0000259" key="11">
    <source>
        <dbReference type="PROSITE" id="PS51387"/>
    </source>
</evidence>
<evidence type="ECO:0000256" key="10">
    <source>
        <dbReference type="SAM" id="MobiDB-lite"/>
    </source>
</evidence>
<dbReference type="SUPFAM" id="SSF56176">
    <property type="entry name" value="FAD-binding/transporter-associated domain-like"/>
    <property type="match status" value="1"/>
</dbReference>
<dbReference type="InterPro" id="IPR014710">
    <property type="entry name" value="RmlC-like_jellyroll"/>
</dbReference>
<dbReference type="EC" id="1.1.3.37" evidence="4 9"/>
<keyword evidence="13" id="KW-1185">Reference proteome</keyword>
<dbReference type="GO" id="GO:0071949">
    <property type="term" value="F:FAD binding"/>
    <property type="evidence" value="ECO:0007669"/>
    <property type="project" value="UniProtKB-UniRule"/>
</dbReference>
<keyword evidence="7 9" id="KW-0560">Oxidoreductase</keyword>
<dbReference type="SUPFAM" id="SSF53448">
    <property type="entry name" value="Nucleotide-diphospho-sugar transferases"/>
    <property type="match status" value="1"/>
</dbReference>
<dbReference type="InterPro" id="IPR016166">
    <property type="entry name" value="FAD-bd_PCMH"/>
</dbReference>
<dbReference type="InterPro" id="IPR010031">
    <property type="entry name" value="FAD_lactone_oxidase-like"/>
</dbReference>
<dbReference type="SUPFAM" id="SSF51161">
    <property type="entry name" value="Trimeric LpxA-like enzymes"/>
    <property type="match status" value="1"/>
</dbReference>
<feature type="domain" description="FAD-binding PCMH-type" evidence="11">
    <location>
        <begin position="1086"/>
        <end position="1256"/>
    </location>
</feature>
<dbReference type="Gene3D" id="2.60.120.10">
    <property type="entry name" value="Jelly Rolls"/>
    <property type="match status" value="1"/>
</dbReference>
<evidence type="ECO:0000256" key="5">
    <source>
        <dbReference type="ARBA" id="ARBA00022630"/>
    </source>
</evidence>
<dbReference type="CDD" id="cd04652">
    <property type="entry name" value="LbH_eIF2B_gamma_C"/>
    <property type="match status" value="1"/>
</dbReference>
<dbReference type="Proteomes" id="UP000596902">
    <property type="component" value="Unassembled WGS sequence"/>
</dbReference>
<dbReference type="InterPro" id="IPR029044">
    <property type="entry name" value="Nucleotide-diphossugar_trans"/>
</dbReference>
<dbReference type="InterPro" id="IPR056818">
    <property type="entry name" value="GlmU/GlgC-like_hexapep"/>
</dbReference>
<dbReference type="PANTHER" id="PTHR43762:SF1">
    <property type="entry name" value="D-ARABINONO-1,4-LACTONE OXIDASE"/>
    <property type="match status" value="1"/>
</dbReference>
<dbReference type="UniPathway" id="UPA00771">
    <property type="reaction ID" value="UER00766"/>
</dbReference>
<evidence type="ECO:0000256" key="2">
    <source>
        <dbReference type="ARBA" id="ARBA00005083"/>
    </source>
</evidence>
<dbReference type="InterPro" id="IPR006094">
    <property type="entry name" value="Oxid_FAD_bind_N"/>
</dbReference>
<keyword evidence="9" id="KW-0496">Mitochondrion</keyword>
<proteinExistence type="inferred from homology"/>
<dbReference type="PROSITE" id="PS51387">
    <property type="entry name" value="FAD_PCMH"/>
    <property type="match status" value="1"/>
</dbReference>
<dbReference type="PROSITE" id="PS00862">
    <property type="entry name" value="OX2_COVAL_FAD"/>
    <property type="match status" value="1"/>
</dbReference>
<dbReference type="Gene3D" id="3.90.550.10">
    <property type="entry name" value="Spore Coat Polysaccharide Biosynthesis Protein SpsA, Chain A"/>
    <property type="match status" value="1"/>
</dbReference>
<comment type="cofactor">
    <cofactor evidence="1 9">
        <name>FAD</name>
        <dbReference type="ChEBI" id="CHEBI:57692"/>
    </cofactor>
</comment>